<comment type="caution">
    <text evidence="9">The sequence shown here is derived from an EMBL/GenBank/DDBJ whole genome shotgun (WGS) entry which is preliminary data.</text>
</comment>
<evidence type="ECO:0000256" key="5">
    <source>
        <dbReference type="ARBA" id="ARBA00023237"/>
    </source>
</evidence>
<dbReference type="Pfam" id="PF07980">
    <property type="entry name" value="SusD_RagB"/>
    <property type="match status" value="1"/>
</dbReference>
<dbReference type="CDD" id="cd08977">
    <property type="entry name" value="SusD"/>
    <property type="match status" value="1"/>
</dbReference>
<dbReference type="Pfam" id="PF14322">
    <property type="entry name" value="SusD-like_3"/>
    <property type="match status" value="1"/>
</dbReference>
<name>A0A412Y556_9BACE</name>
<evidence type="ECO:0000313" key="10">
    <source>
        <dbReference type="Proteomes" id="UP000284366"/>
    </source>
</evidence>
<evidence type="ECO:0000256" key="3">
    <source>
        <dbReference type="ARBA" id="ARBA00022729"/>
    </source>
</evidence>
<evidence type="ECO:0000256" key="2">
    <source>
        <dbReference type="ARBA" id="ARBA00006275"/>
    </source>
</evidence>
<keyword evidence="3 6" id="KW-0732">Signal</keyword>
<protein>
    <submittedName>
        <fullName evidence="9">RagB/SusD family nutrient uptake outer membrane protein</fullName>
    </submittedName>
</protein>
<dbReference type="Gene3D" id="1.25.40.390">
    <property type="match status" value="1"/>
</dbReference>
<dbReference type="GO" id="GO:0009279">
    <property type="term" value="C:cell outer membrane"/>
    <property type="evidence" value="ECO:0007669"/>
    <property type="project" value="UniProtKB-SubCell"/>
</dbReference>
<dbReference type="Proteomes" id="UP000284366">
    <property type="component" value="Unassembled WGS sequence"/>
</dbReference>
<feature type="domain" description="RagB/SusD" evidence="7">
    <location>
        <begin position="314"/>
        <end position="529"/>
    </location>
</feature>
<reference evidence="9 10" key="1">
    <citation type="submission" date="2018-08" db="EMBL/GenBank/DDBJ databases">
        <title>A genome reference for cultivated species of the human gut microbiota.</title>
        <authorList>
            <person name="Zou Y."/>
            <person name="Xue W."/>
            <person name="Luo G."/>
        </authorList>
    </citation>
    <scope>NUCLEOTIDE SEQUENCE [LARGE SCALE GENOMIC DNA]</scope>
    <source>
        <strain evidence="9 10">AF14-27</strain>
    </source>
</reference>
<proteinExistence type="inferred from homology"/>
<feature type="signal peptide" evidence="6">
    <location>
        <begin position="1"/>
        <end position="20"/>
    </location>
</feature>
<feature type="domain" description="SusD-like N-terminal" evidence="8">
    <location>
        <begin position="101"/>
        <end position="235"/>
    </location>
</feature>
<dbReference type="PROSITE" id="PS51257">
    <property type="entry name" value="PROKAR_LIPOPROTEIN"/>
    <property type="match status" value="1"/>
</dbReference>
<comment type="similarity">
    <text evidence="2">Belongs to the SusD family.</text>
</comment>
<evidence type="ECO:0000313" key="9">
    <source>
        <dbReference type="EMBL" id="RGV52569.1"/>
    </source>
</evidence>
<comment type="subcellular location">
    <subcellularLocation>
        <location evidence="1">Cell outer membrane</location>
    </subcellularLocation>
</comment>
<sequence length="529" mass="58853">MKKIKLLIASLAAISFCSCSDFLDSTPKGTMTEDKFFLSPDAGYSTVVKCYDMLGDAIGYEIPRMMLYNIATDDSEKGGSDASDRPSAADLSFGRPLASNADLAALWEGMYKAIARCNLCLENIPNKPLVDADGYPIAADVKARYIGEVKFLRAFYYFELCKIFGGVPLVERSLTVNDSKSLQRATEAETAEFIMNDLADAALEENLPSRVSLPESEIGRVTREAVWAMQARVYMYFAKDDASYYEDARDAAKKVVESGCELAPNFQSLFLEGNYLLSESILPNIQGDDPTNNVYGSFVPVYSNPRGSVGAYGFDQPTQNLVDEFEEGDPRLLFTIVQPGDKFPGTVKDEVLDFSTYPNTGYHSRKAFLVASRRGLGFGDDAWTFNIIRYADVLLMYAEALIQTNGDKQTIVKCINAVRQRANDSRGEDAEAVSRVLTIPDKDLKMVTVNDDLLEAVKHERRVELAMEYNRLYDLKRWNCYIETMNAFANYPYAKGRGAAFKKGVNELFPIPQSEIDRSGGSIKQNPGY</sequence>
<feature type="chain" id="PRO_5019218040" evidence="6">
    <location>
        <begin position="21"/>
        <end position="529"/>
    </location>
</feature>
<evidence type="ECO:0000256" key="1">
    <source>
        <dbReference type="ARBA" id="ARBA00004442"/>
    </source>
</evidence>
<gene>
    <name evidence="9" type="ORF">DWW09_11445</name>
</gene>
<evidence type="ECO:0000259" key="7">
    <source>
        <dbReference type="Pfam" id="PF07980"/>
    </source>
</evidence>
<dbReference type="GeneID" id="61677376"/>
<dbReference type="SUPFAM" id="SSF48452">
    <property type="entry name" value="TPR-like"/>
    <property type="match status" value="1"/>
</dbReference>
<evidence type="ECO:0000256" key="4">
    <source>
        <dbReference type="ARBA" id="ARBA00023136"/>
    </source>
</evidence>
<evidence type="ECO:0000259" key="8">
    <source>
        <dbReference type="Pfam" id="PF14322"/>
    </source>
</evidence>
<organism evidence="9 10">
    <name type="scientific">Bacteroides clarus</name>
    <dbReference type="NCBI Taxonomy" id="626929"/>
    <lineage>
        <taxon>Bacteria</taxon>
        <taxon>Pseudomonadati</taxon>
        <taxon>Bacteroidota</taxon>
        <taxon>Bacteroidia</taxon>
        <taxon>Bacteroidales</taxon>
        <taxon>Bacteroidaceae</taxon>
        <taxon>Bacteroides</taxon>
    </lineage>
</organism>
<evidence type="ECO:0000256" key="6">
    <source>
        <dbReference type="SAM" id="SignalP"/>
    </source>
</evidence>
<keyword evidence="4" id="KW-0472">Membrane</keyword>
<dbReference type="EMBL" id="QRZG01000019">
    <property type="protein sequence ID" value="RGV52569.1"/>
    <property type="molecule type" value="Genomic_DNA"/>
</dbReference>
<accession>A0A412Y556</accession>
<dbReference type="RefSeq" id="WP_016661253.1">
    <property type="nucleotide sequence ID" value="NZ_CANTWF010000005.1"/>
</dbReference>
<dbReference type="InterPro" id="IPR011990">
    <property type="entry name" value="TPR-like_helical_dom_sf"/>
</dbReference>
<dbReference type="InterPro" id="IPR033985">
    <property type="entry name" value="SusD-like_N"/>
</dbReference>
<dbReference type="InterPro" id="IPR012944">
    <property type="entry name" value="SusD_RagB_dom"/>
</dbReference>
<dbReference type="AlphaFoldDB" id="A0A412Y556"/>
<keyword evidence="5" id="KW-0998">Cell outer membrane</keyword>